<dbReference type="InterPro" id="IPR000719">
    <property type="entry name" value="Prot_kinase_dom"/>
</dbReference>
<dbReference type="EMBL" id="KN818256">
    <property type="protein sequence ID" value="KIL63747.1"/>
    <property type="molecule type" value="Genomic_DNA"/>
</dbReference>
<dbReference type="OrthoDB" id="4062651at2759"/>
<dbReference type="HOGENOM" id="CLU_1721878_0_0_1"/>
<name>A0A0C2WQ11_AMAMK</name>
<protein>
    <recommendedName>
        <fullName evidence="1">Protein kinase domain-containing protein</fullName>
    </recommendedName>
</protein>
<dbReference type="PROSITE" id="PS50011">
    <property type="entry name" value="PROTEIN_KINASE_DOM"/>
    <property type="match status" value="1"/>
</dbReference>
<sequence>MFISRTLDHNYIVPLLGKYDEKEDRLRFVRGNATEQYESVDEWLRGSRPKLVTRIQVMLEVARTIRYIHSMNIALYSHFIRLVHLFVDSNLRTRVLFFGLFAWWHREASTYGYEDPVLLANCTYESNVSTFGDLLHSVPSHSVFLLLLGVKH</sequence>
<dbReference type="AlphaFoldDB" id="A0A0C2WQ11"/>
<reference evidence="2 3" key="1">
    <citation type="submission" date="2014-04" db="EMBL/GenBank/DDBJ databases">
        <title>Evolutionary Origins and Diversification of the Mycorrhizal Mutualists.</title>
        <authorList>
            <consortium name="DOE Joint Genome Institute"/>
            <consortium name="Mycorrhizal Genomics Consortium"/>
            <person name="Kohler A."/>
            <person name="Kuo A."/>
            <person name="Nagy L.G."/>
            <person name="Floudas D."/>
            <person name="Copeland A."/>
            <person name="Barry K.W."/>
            <person name="Cichocki N."/>
            <person name="Veneault-Fourrey C."/>
            <person name="LaButti K."/>
            <person name="Lindquist E.A."/>
            <person name="Lipzen A."/>
            <person name="Lundell T."/>
            <person name="Morin E."/>
            <person name="Murat C."/>
            <person name="Riley R."/>
            <person name="Ohm R."/>
            <person name="Sun H."/>
            <person name="Tunlid A."/>
            <person name="Henrissat B."/>
            <person name="Grigoriev I.V."/>
            <person name="Hibbett D.S."/>
            <person name="Martin F."/>
        </authorList>
    </citation>
    <scope>NUCLEOTIDE SEQUENCE [LARGE SCALE GENOMIC DNA]</scope>
    <source>
        <strain evidence="2 3">Koide BX008</strain>
    </source>
</reference>
<dbReference type="InterPro" id="IPR011009">
    <property type="entry name" value="Kinase-like_dom_sf"/>
</dbReference>
<gene>
    <name evidence="2" type="ORF">M378DRAFT_656802</name>
</gene>
<accession>A0A0C2WQ11</accession>
<evidence type="ECO:0000259" key="1">
    <source>
        <dbReference type="PROSITE" id="PS50011"/>
    </source>
</evidence>
<evidence type="ECO:0000313" key="3">
    <source>
        <dbReference type="Proteomes" id="UP000054549"/>
    </source>
</evidence>
<dbReference type="GO" id="GO:0005524">
    <property type="term" value="F:ATP binding"/>
    <property type="evidence" value="ECO:0007669"/>
    <property type="project" value="InterPro"/>
</dbReference>
<evidence type="ECO:0000313" key="2">
    <source>
        <dbReference type="EMBL" id="KIL63747.1"/>
    </source>
</evidence>
<dbReference type="GO" id="GO:0004672">
    <property type="term" value="F:protein kinase activity"/>
    <property type="evidence" value="ECO:0007669"/>
    <property type="project" value="InterPro"/>
</dbReference>
<proteinExistence type="predicted"/>
<keyword evidence="3" id="KW-1185">Reference proteome</keyword>
<dbReference type="Gene3D" id="1.10.510.10">
    <property type="entry name" value="Transferase(Phosphotransferase) domain 1"/>
    <property type="match status" value="1"/>
</dbReference>
<dbReference type="SUPFAM" id="SSF56112">
    <property type="entry name" value="Protein kinase-like (PK-like)"/>
    <property type="match status" value="1"/>
</dbReference>
<organism evidence="2 3">
    <name type="scientific">Amanita muscaria (strain Koide BX008)</name>
    <dbReference type="NCBI Taxonomy" id="946122"/>
    <lineage>
        <taxon>Eukaryota</taxon>
        <taxon>Fungi</taxon>
        <taxon>Dikarya</taxon>
        <taxon>Basidiomycota</taxon>
        <taxon>Agaricomycotina</taxon>
        <taxon>Agaricomycetes</taxon>
        <taxon>Agaricomycetidae</taxon>
        <taxon>Agaricales</taxon>
        <taxon>Pluteineae</taxon>
        <taxon>Amanitaceae</taxon>
        <taxon>Amanita</taxon>
    </lineage>
</organism>
<dbReference type="InParanoid" id="A0A0C2WQ11"/>
<feature type="domain" description="Protein kinase" evidence="1">
    <location>
        <begin position="1"/>
        <end position="152"/>
    </location>
</feature>
<dbReference type="Proteomes" id="UP000054549">
    <property type="component" value="Unassembled WGS sequence"/>
</dbReference>